<dbReference type="SUPFAM" id="SSF53098">
    <property type="entry name" value="Ribonuclease H-like"/>
    <property type="match status" value="1"/>
</dbReference>
<keyword evidence="6" id="KW-1185">Reference proteome</keyword>
<evidence type="ECO:0000313" key="5">
    <source>
        <dbReference type="EMBL" id="UOF91776.1"/>
    </source>
</evidence>
<dbReference type="PANTHER" id="PTHR30231:SF4">
    <property type="entry name" value="PROTEIN NEN2"/>
    <property type="match status" value="1"/>
</dbReference>
<evidence type="ECO:0000313" key="6">
    <source>
        <dbReference type="Proteomes" id="UP000830167"/>
    </source>
</evidence>
<proteinExistence type="predicted"/>
<dbReference type="InterPro" id="IPR012337">
    <property type="entry name" value="RNaseH-like_sf"/>
</dbReference>
<accession>A0ABY4CRB6</accession>
<evidence type="ECO:0000259" key="4">
    <source>
        <dbReference type="SMART" id="SM00479"/>
    </source>
</evidence>
<keyword evidence="3" id="KW-0269">Exonuclease</keyword>
<keyword evidence="2" id="KW-0378">Hydrolase</keyword>
<organism evidence="5 6">
    <name type="scientific">Fodinisporobacter ferrooxydans</name>
    <dbReference type="NCBI Taxonomy" id="2901836"/>
    <lineage>
        <taxon>Bacteria</taxon>
        <taxon>Bacillati</taxon>
        <taxon>Bacillota</taxon>
        <taxon>Bacilli</taxon>
        <taxon>Bacillales</taxon>
        <taxon>Alicyclobacillaceae</taxon>
        <taxon>Fodinisporobacter</taxon>
    </lineage>
</organism>
<dbReference type="Proteomes" id="UP000830167">
    <property type="component" value="Chromosome"/>
</dbReference>
<evidence type="ECO:0000256" key="1">
    <source>
        <dbReference type="ARBA" id="ARBA00022722"/>
    </source>
</evidence>
<name>A0ABY4CRB6_9BACL</name>
<keyword evidence="1" id="KW-0540">Nuclease</keyword>
<dbReference type="InterPro" id="IPR013520">
    <property type="entry name" value="Ribonucl_H"/>
</dbReference>
<dbReference type="SMART" id="SM00479">
    <property type="entry name" value="EXOIII"/>
    <property type="match status" value="1"/>
</dbReference>
<dbReference type="EMBL" id="CP089291">
    <property type="protein sequence ID" value="UOF91776.1"/>
    <property type="molecule type" value="Genomic_DNA"/>
</dbReference>
<dbReference type="PANTHER" id="PTHR30231">
    <property type="entry name" value="DNA POLYMERASE III SUBUNIT EPSILON"/>
    <property type="match status" value="1"/>
</dbReference>
<dbReference type="InterPro" id="IPR036397">
    <property type="entry name" value="RNaseH_sf"/>
</dbReference>
<evidence type="ECO:0000256" key="2">
    <source>
        <dbReference type="ARBA" id="ARBA00022801"/>
    </source>
</evidence>
<dbReference type="CDD" id="cd06127">
    <property type="entry name" value="DEDDh"/>
    <property type="match status" value="1"/>
</dbReference>
<sequence length="228" mass="26325">MKWFWNTGRTEQDLLARQRELAHEDKSVTIWEMPLSEAEYFVIDIETSGFSATKDCVLSLAGGCMHGCDTTLDPLQYSIVRHDQVDMISDNIWQLTGLSPAQIQQGEEWRDVLFRALELSSDRVWIAHHIRHEMSFIQRHAKHFWKMHLRPIAIDTAIVAQALCKLPDAPTLDRVCEWLDVPVKNRHRADADIMMTAEVWKKEMAMCRSLGLETIGEVIEWSISHGWG</sequence>
<dbReference type="Gene3D" id="3.30.420.10">
    <property type="entry name" value="Ribonuclease H-like superfamily/Ribonuclease H"/>
    <property type="match status" value="1"/>
</dbReference>
<dbReference type="RefSeq" id="WP_347438464.1">
    <property type="nucleotide sequence ID" value="NZ_CP089291.1"/>
</dbReference>
<gene>
    <name evidence="5" type="ORF">LSG31_05895</name>
</gene>
<evidence type="ECO:0000256" key="3">
    <source>
        <dbReference type="ARBA" id="ARBA00022839"/>
    </source>
</evidence>
<protein>
    <submittedName>
        <fullName evidence="5">DNA polymerase III subunit epsilon</fullName>
    </submittedName>
</protein>
<feature type="domain" description="Exonuclease" evidence="4">
    <location>
        <begin position="39"/>
        <end position="209"/>
    </location>
</feature>
<reference evidence="5" key="1">
    <citation type="submission" date="2021-12" db="EMBL/GenBank/DDBJ databases">
        <title>Alicyclobacillaceae gen. nov., sp. nov., isolated from chalcocite enrichment system.</title>
        <authorList>
            <person name="Jiang Z."/>
        </authorList>
    </citation>
    <scope>NUCLEOTIDE SEQUENCE</scope>
    <source>
        <strain evidence="5">MYW30-H2</strain>
    </source>
</reference>
<dbReference type="Pfam" id="PF00929">
    <property type="entry name" value="RNase_T"/>
    <property type="match status" value="1"/>
</dbReference>